<dbReference type="GO" id="GO:0008270">
    <property type="term" value="F:zinc ion binding"/>
    <property type="evidence" value="ECO:0007669"/>
    <property type="project" value="InterPro"/>
</dbReference>
<feature type="region of interest" description="Disordered" evidence="4">
    <location>
        <begin position="431"/>
        <end position="452"/>
    </location>
</feature>
<evidence type="ECO:0000259" key="5">
    <source>
        <dbReference type="SMART" id="SM00829"/>
    </source>
</evidence>
<dbReference type="InterPro" id="IPR013149">
    <property type="entry name" value="ADH-like_C"/>
</dbReference>
<name>T1J6C8_STRMM</name>
<accession>T1J6C8</accession>
<feature type="domain" description="Enoyl reductase (ER)" evidence="5">
    <location>
        <begin position="578"/>
        <end position="888"/>
    </location>
</feature>
<dbReference type="Pfam" id="PF00107">
    <property type="entry name" value="ADH_zinc_N"/>
    <property type="match status" value="1"/>
</dbReference>
<dbReference type="SUPFAM" id="SSF52047">
    <property type="entry name" value="RNI-like"/>
    <property type="match status" value="1"/>
</dbReference>
<dbReference type="SUPFAM" id="SSF50129">
    <property type="entry name" value="GroES-like"/>
    <property type="match status" value="1"/>
</dbReference>
<dbReference type="eggNOG" id="KOG1196">
    <property type="taxonomic scope" value="Eukaryota"/>
</dbReference>
<protein>
    <recommendedName>
        <fullName evidence="2">15-oxoprostaglandin 13-reductase</fullName>
        <ecNumber evidence="2">1.3.1.48</ecNumber>
    </recommendedName>
</protein>
<dbReference type="InterPro" id="IPR032675">
    <property type="entry name" value="LRR_dom_sf"/>
</dbReference>
<evidence type="ECO:0000256" key="4">
    <source>
        <dbReference type="SAM" id="MobiDB-lite"/>
    </source>
</evidence>
<evidence type="ECO:0000256" key="1">
    <source>
        <dbReference type="ARBA" id="ARBA00010371"/>
    </source>
</evidence>
<dbReference type="Gene3D" id="3.40.50.720">
    <property type="entry name" value="NAD(P)-binding Rossmann-like Domain"/>
    <property type="match status" value="1"/>
</dbReference>
<dbReference type="PANTHER" id="PTHR43677">
    <property type="entry name" value="SHORT-CHAIN DEHYDROGENASE/REDUCTASE"/>
    <property type="match status" value="1"/>
</dbReference>
<dbReference type="InterPro" id="IPR011032">
    <property type="entry name" value="GroES-like_sf"/>
</dbReference>
<dbReference type="EnsemblMetazoa" id="SMAR009197-RA">
    <property type="protein sequence ID" value="SMAR009197-PA"/>
    <property type="gene ID" value="SMAR009197"/>
</dbReference>
<dbReference type="InterPro" id="IPR020843">
    <property type="entry name" value="ER"/>
</dbReference>
<dbReference type="STRING" id="126957.T1J6C8"/>
<reference evidence="7" key="1">
    <citation type="submission" date="2011-05" db="EMBL/GenBank/DDBJ databases">
        <authorList>
            <person name="Richards S.R."/>
            <person name="Qu J."/>
            <person name="Jiang H."/>
            <person name="Jhangiani S.N."/>
            <person name="Agravi P."/>
            <person name="Goodspeed R."/>
            <person name="Gross S."/>
            <person name="Mandapat C."/>
            <person name="Jackson L."/>
            <person name="Mathew T."/>
            <person name="Pu L."/>
            <person name="Thornton R."/>
            <person name="Saada N."/>
            <person name="Wilczek-Boney K.B."/>
            <person name="Lee S."/>
            <person name="Kovar C."/>
            <person name="Wu Y."/>
            <person name="Scherer S.E."/>
            <person name="Worley K.C."/>
            <person name="Muzny D.M."/>
            <person name="Gibbs R."/>
        </authorList>
    </citation>
    <scope>NUCLEOTIDE SEQUENCE</scope>
    <source>
        <strain evidence="7">Brora</strain>
    </source>
</reference>
<proteinExistence type="inferred from homology"/>
<dbReference type="GO" id="GO:0005739">
    <property type="term" value="C:mitochondrion"/>
    <property type="evidence" value="ECO:0007669"/>
    <property type="project" value="TreeGrafter"/>
</dbReference>
<dbReference type="EMBL" id="JH431877">
    <property type="status" value="NOT_ANNOTATED_CDS"/>
    <property type="molecule type" value="Genomic_DNA"/>
</dbReference>
<evidence type="ECO:0000313" key="6">
    <source>
        <dbReference type="EnsemblMetazoa" id="SMAR009197-PA"/>
    </source>
</evidence>
<dbReference type="SMART" id="SM00829">
    <property type="entry name" value="PKS_ER"/>
    <property type="match status" value="1"/>
</dbReference>
<keyword evidence="3" id="KW-0560">Oxidoreductase</keyword>
<evidence type="ECO:0000256" key="2">
    <source>
        <dbReference type="ARBA" id="ARBA00011981"/>
    </source>
</evidence>
<dbReference type="InterPro" id="IPR013154">
    <property type="entry name" value="ADH-like_N"/>
</dbReference>
<dbReference type="InterPro" id="IPR051397">
    <property type="entry name" value="Zn-ADH-like_protein"/>
</dbReference>
<dbReference type="InterPro" id="IPR036291">
    <property type="entry name" value="NAD(P)-bd_dom_sf"/>
</dbReference>
<dbReference type="FunFam" id="3.40.50.720:FF:000121">
    <property type="entry name" value="Prostaglandin reductase 2"/>
    <property type="match status" value="1"/>
</dbReference>
<sequence length="890" mass="99582">MLLRRKKPGQREREYKRRIKELEDATAAIVAPAAISAPAATVMNGTKRQRCASTHKVAIAKRRYSEANIIRDVSLCALDEAETNLSELTVDLQERRQDVVKIERDQHNLKALHITQCRIPWDLLPQIVSGLRLETFSWTWNERNAPSISPPEFLKTLRLAFAQLKNLFIQVSNPFHLTYVWIMLACTPNLEIFEVNEVISPMYISVTNALQVFRSWNEKSEVVDTILSSLKEFKIFLRSSLGYTVKDFISRIFHASFALNSQVHGFWASEAGCNALMELNENQGITLEKIKDAEFLSLSGRYVRFLNPPHLSDNQLAFAKTVLKNSLPNCKCLCLDMQRIDGDLVELVGAGCPQLECLSLMRSYVDFLVPPLNLFTKMMESCNNISELCLLNTHFHVQENPCIAIAKLKNLKVLSLSTCILGVKKTEAPLNENTKPENKPFQVKQRKGLPSRPTDHEILDSRLYPIAKNCTKIHTLIIRTEDSNFSWLEQKYDIPLICLQQSLLKCTKLETLEIISEGGQHQRCQQHPIIEVASKLPNLVNLYIIQPTTKEDCKKITKYLEQMLKDIRPAFRCEVASSRRGNLFNEGSSQNHGYLGINATDINITAGKYFGLNTPGFVPGLEAVGEIAGIGEKVTNFKNGQPVAFIGLGCYAEYMCVSSELVYKIPEVKPEYLGSLVCGNTACIGLDKVGKIKAGDKVLITAAAGGTGHLCVQYAKEKGCHVAGLCSSDEKATFLKDIDCDRPINYKQENLGEVLKREYPNGIDVVWETVGGDVFTQCVDNLAIKGRLIIVGYISNYKSESGTNRNLEGLPAKLLSKSASVNGFARIHYTNEYAAYHAKWLSSFQDNKIKVKLDQGEKLPTGVFRKLDSVAAAVEYLHSGQSIGKVYVEI</sequence>
<dbReference type="AlphaFoldDB" id="T1J6C8"/>
<dbReference type="SUPFAM" id="SSF51735">
    <property type="entry name" value="NAD(P)-binding Rossmann-fold domains"/>
    <property type="match status" value="1"/>
</dbReference>
<reference evidence="6" key="2">
    <citation type="submission" date="2015-02" db="UniProtKB">
        <authorList>
            <consortium name="EnsemblMetazoa"/>
        </authorList>
    </citation>
    <scope>IDENTIFICATION</scope>
</reference>
<dbReference type="Gene3D" id="3.80.10.10">
    <property type="entry name" value="Ribonuclease Inhibitor"/>
    <property type="match status" value="1"/>
</dbReference>
<dbReference type="PROSITE" id="PS01162">
    <property type="entry name" value="QOR_ZETA_CRYSTAL"/>
    <property type="match status" value="1"/>
</dbReference>
<comment type="similarity">
    <text evidence="1">Belongs to the zinc-containing alcohol dehydrogenase family. Quinone oxidoreductase subfamily.</text>
</comment>
<dbReference type="HOGENOM" id="CLU_324482_0_0_1"/>
<dbReference type="Proteomes" id="UP000014500">
    <property type="component" value="Unassembled WGS sequence"/>
</dbReference>
<dbReference type="GO" id="GO:0047522">
    <property type="term" value="F:15-oxoprostaglandin 13-reductase [NAD(P)+] activity"/>
    <property type="evidence" value="ECO:0007669"/>
    <property type="project" value="UniProtKB-EC"/>
</dbReference>
<dbReference type="EC" id="1.3.1.48" evidence="2"/>
<dbReference type="Pfam" id="PF08240">
    <property type="entry name" value="ADH_N"/>
    <property type="match status" value="1"/>
</dbReference>
<organism evidence="6 7">
    <name type="scientific">Strigamia maritima</name>
    <name type="common">European centipede</name>
    <name type="synonym">Geophilus maritimus</name>
    <dbReference type="NCBI Taxonomy" id="126957"/>
    <lineage>
        <taxon>Eukaryota</taxon>
        <taxon>Metazoa</taxon>
        <taxon>Ecdysozoa</taxon>
        <taxon>Arthropoda</taxon>
        <taxon>Myriapoda</taxon>
        <taxon>Chilopoda</taxon>
        <taxon>Pleurostigmophora</taxon>
        <taxon>Geophilomorpha</taxon>
        <taxon>Linotaeniidae</taxon>
        <taxon>Strigamia</taxon>
    </lineage>
</organism>
<dbReference type="PANTHER" id="PTHR43677:SF3">
    <property type="entry name" value="PROSTAGLANDIN REDUCTASE 3"/>
    <property type="match status" value="1"/>
</dbReference>
<evidence type="ECO:0000313" key="7">
    <source>
        <dbReference type="Proteomes" id="UP000014500"/>
    </source>
</evidence>
<dbReference type="InterPro" id="IPR002364">
    <property type="entry name" value="Quin_OxRdtase/zeta-crystal_CS"/>
</dbReference>
<keyword evidence="7" id="KW-1185">Reference proteome</keyword>
<dbReference type="Gene3D" id="3.90.180.10">
    <property type="entry name" value="Medium-chain alcohol dehydrogenases, catalytic domain"/>
    <property type="match status" value="1"/>
</dbReference>
<evidence type="ECO:0000256" key="3">
    <source>
        <dbReference type="ARBA" id="ARBA00023002"/>
    </source>
</evidence>